<reference evidence="18 19" key="3">
    <citation type="journal article" date="2010" name="BMC Genomics">
        <title>Transcriptome sequencing and comparative analysis of cucumber flowers with different sex types.</title>
        <authorList>
            <person name="Guo S."/>
            <person name="Zheng Y."/>
            <person name="Joung J.G."/>
            <person name="Liu S."/>
            <person name="Zhang Z."/>
            <person name="Crasta O.R."/>
            <person name="Sobral B.W."/>
            <person name="Xu Y."/>
            <person name="Huang S."/>
            <person name="Fei Z."/>
        </authorList>
    </citation>
    <scope>NUCLEOTIDE SEQUENCE [LARGE SCALE GENOMIC DNA]</scope>
    <source>
        <strain evidence="19">cv. 9930</strain>
    </source>
</reference>
<reference evidence="18 19" key="1">
    <citation type="journal article" date="2009" name="Nat. Genet.">
        <title>The genome of the cucumber, Cucumis sativus L.</title>
        <authorList>
            <person name="Huang S."/>
            <person name="Li R."/>
            <person name="Zhang Z."/>
            <person name="Li L."/>
            <person name="Gu X."/>
            <person name="Fan W."/>
            <person name="Lucas W.J."/>
            <person name="Wang X."/>
            <person name="Xie B."/>
            <person name="Ni P."/>
            <person name="Ren Y."/>
            <person name="Zhu H."/>
            <person name="Li J."/>
            <person name="Lin K."/>
            <person name="Jin W."/>
            <person name="Fei Z."/>
            <person name="Li G."/>
            <person name="Staub J."/>
            <person name="Kilian A."/>
            <person name="van der Vossen E.A."/>
            <person name="Wu Y."/>
            <person name="Guo J."/>
            <person name="He J."/>
            <person name="Jia Z."/>
            <person name="Ren Y."/>
            <person name="Tian G."/>
            <person name="Lu Y."/>
            <person name="Ruan J."/>
            <person name="Qian W."/>
            <person name="Wang M."/>
            <person name="Huang Q."/>
            <person name="Li B."/>
            <person name="Xuan Z."/>
            <person name="Cao J."/>
            <person name="Asan"/>
            <person name="Wu Z."/>
            <person name="Zhang J."/>
            <person name="Cai Q."/>
            <person name="Bai Y."/>
            <person name="Zhao B."/>
            <person name="Han Y."/>
            <person name="Li Y."/>
            <person name="Li X."/>
            <person name="Wang S."/>
            <person name="Shi Q."/>
            <person name="Liu S."/>
            <person name="Cho W.K."/>
            <person name="Kim J.Y."/>
            <person name="Xu Y."/>
            <person name="Heller-Uszynska K."/>
            <person name="Miao H."/>
            <person name="Cheng Z."/>
            <person name="Zhang S."/>
            <person name="Wu J."/>
            <person name="Yang Y."/>
            <person name="Kang H."/>
            <person name="Li M."/>
            <person name="Liang H."/>
            <person name="Ren X."/>
            <person name="Shi Z."/>
            <person name="Wen M."/>
            <person name="Jian M."/>
            <person name="Yang H."/>
            <person name="Zhang G."/>
            <person name="Yang Z."/>
            <person name="Chen R."/>
            <person name="Liu S."/>
            <person name="Li J."/>
            <person name="Ma L."/>
            <person name="Liu H."/>
            <person name="Zhou Y."/>
            <person name="Zhao J."/>
            <person name="Fang X."/>
            <person name="Li G."/>
            <person name="Fang L."/>
            <person name="Li Y."/>
            <person name="Liu D."/>
            <person name="Zheng H."/>
            <person name="Zhang Y."/>
            <person name="Qin N."/>
            <person name="Li Z."/>
            <person name="Yang G."/>
            <person name="Yang S."/>
            <person name="Bolund L."/>
            <person name="Kristiansen K."/>
            <person name="Zheng H."/>
            <person name="Li S."/>
            <person name="Zhang X."/>
            <person name="Yang H."/>
            <person name="Wang J."/>
            <person name="Sun R."/>
            <person name="Zhang B."/>
            <person name="Jiang S."/>
            <person name="Wang J."/>
            <person name="Du Y."/>
            <person name="Li S."/>
        </authorList>
    </citation>
    <scope>NUCLEOTIDE SEQUENCE [LARGE SCALE GENOMIC DNA]</scope>
    <source>
        <strain evidence="19">cv. 9930</strain>
    </source>
</reference>
<feature type="region of interest" description="Disordered" evidence="15">
    <location>
        <begin position="1"/>
        <end position="25"/>
    </location>
</feature>
<dbReference type="SUPFAM" id="SSF57850">
    <property type="entry name" value="RING/U-box"/>
    <property type="match status" value="1"/>
</dbReference>
<evidence type="ECO:0000256" key="15">
    <source>
        <dbReference type="SAM" id="MobiDB-lite"/>
    </source>
</evidence>
<feature type="compositionally biased region" description="Low complexity" evidence="15">
    <location>
        <begin position="1"/>
        <end position="11"/>
    </location>
</feature>
<keyword evidence="19" id="KW-1185">Reference proteome</keyword>
<evidence type="ECO:0000256" key="9">
    <source>
        <dbReference type="ARBA" id="ARBA00022786"/>
    </source>
</evidence>
<evidence type="ECO:0000256" key="13">
    <source>
        <dbReference type="ARBA" id="ARBA00024209"/>
    </source>
</evidence>
<reference evidence="18 19" key="2">
    <citation type="journal article" date="2009" name="PLoS ONE">
        <title>An integrated genetic and cytogenetic map of the cucumber genome.</title>
        <authorList>
            <person name="Ren Y."/>
            <person name="Zhang Z."/>
            <person name="Liu J."/>
            <person name="Staub J.E."/>
            <person name="Han Y."/>
            <person name="Cheng Z."/>
            <person name="Li X."/>
            <person name="Lu J."/>
            <person name="Miao H."/>
            <person name="Kang H."/>
            <person name="Xie B."/>
            <person name="Gu X."/>
            <person name="Wang X."/>
            <person name="Du Y."/>
            <person name="Jin W."/>
            <person name="Huang S."/>
        </authorList>
    </citation>
    <scope>NUCLEOTIDE SEQUENCE [LARGE SCALE GENOMIC DNA]</scope>
    <source>
        <strain evidence="19">cv. 9930</strain>
    </source>
</reference>
<dbReference type="Pfam" id="PF13639">
    <property type="entry name" value="zf-RING_2"/>
    <property type="match status" value="1"/>
</dbReference>
<comment type="similarity">
    <text evidence="13">Belongs to the RING-type zinc finger family. ATL subfamily.</text>
</comment>
<evidence type="ECO:0000313" key="18">
    <source>
        <dbReference type="EMBL" id="KGN61088.1"/>
    </source>
</evidence>
<gene>
    <name evidence="18" type="ORF">Csa_2G047810</name>
</gene>
<protein>
    <recommendedName>
        <fullName evidence="4">RING-type E3 ubiquitin transferase</fullName>
        <ecNumber evidence="4">2.3.2.27</ecNumber>
    </recommendedName>
</protein>
<evidence type="ECO:0000256" key="10">
    <source>
        <dbReference type="ARBA" id="ARBA00022833"/>
    </source>
</evidence>
<dbReference type="PANTHER" id="PTHR45768">
    <property type="entry name" value="E3 UBIQUITIN-PROTEIN LIGASE RNF13-LIKE"/>
    <property type="match status" value="1"/>
</dbReference>
<comment type="catalytic activity">
    <reaction evidence="1">
        <text>S-ubiquitinyl-[E2 ubiquitin-conjugating enzyme]-L-cysteine + [acceptor protein]-L-lysine = [E2 ubiquitin-conjugating enzyme]-L-cysteine + N(6)-ubiquitinyl-[acceptor protein]-L-lysine.</text>
        <dbReference type="EC" id="2.3.2.27"/>
    </reaction>
</comment>
<keyword evidence="10" id="KW-0862">Zinc</keyword>
<dbReference type="GO" id="GO:0016020">
    <property type="term" value="C:membrane"/>
    <property type="evidence" value="ECO:0007669"/>
    <property type="project" value="UniProtKB-SubCell"/>
</dbReference>
<evidence type="ECO:0000259" key="17">
    <source>
        <dbReference type="PROSITE" id="PS50089"/>
    </source>
</evidence>
<keyword evidence="6 16" id="KW-0812">Transmembrane</keyword>
<dbReference type="PANTHER" id="PTHR45768:SF10">
    <property type="entry name" value="RING-H2 FINGER PROTEIN ATL13-RELATED"/>
    <property type="match status" value="1"/>
</dbReference>
<dbReference type="InterPro" id="IPR013083">
    <property type="entry name" value="Znf_RING/FYVE/PHD"/>
</dbReference>
<dbReference type="Gramene" id="KGN61088">
    <property type="protein sequence ID" value="KGN61088"/>
    <property type="gene ID" value="Csa_2G047810"/>
</dbReference>
<dbReference type="KEGG" id="csv:101216679"/>
<evidence type="ECO:0000256" key="7">
    <source>
        <dbReference type="ARBA" id="ARBA00022723"/>
    </source>
</evidence>
<evidence type="ECO:0000256" key="1">
    <source>
        <dbReference type="ARBA" id="ARBA00000900"/>
    </source>
</evidence>
<evidence type="ECO:0000256" key="2">
    <source>
        <dbReference type="ARBA" id="ARBA00004167"/>
    </source>
</evidence>
<evidence type="ECO:0000256" key="3">
    <source>
        <dbReference type="ARBA" id="ARBA00004906"/>
    </source>
</evidence>
<dbReference type="EC" id="2.3.2.27" evidence="4"/>
<evidence type="ECO:0000256" key="11">
    <source>
        <dbReference type="ARBA" id="ARBA00022989"/>
    </source>
</evidence>
<dbReference type="eggNOG" id="KOG0800">
    <property type="taxonomic scope" value="Eukaryota"/>
</dbReference>
<evidence type="ECO:0000256" key="8">
    <source>
        <dbReference type="ARBA" id="ARBA00022771"/>
    </source>
</evidence>
<comment type="pathway">
    <text evidence="3">Protein modification; protein ubiquitination.</text>
</comment>
<evidence type="ECO:0000256" key="6">
    <source>
        <dbReference type="ARBA" id="ARBA00022692"/>
    </source>
</evidence>
<dbReference type="InterPro" id="IPR001841">
    <property type="entry name" value="Znf_RING"/>
</dbReference>
<sequence length="427" mass="47280">MATLSQPISNFPLPPPSPDTQSDGGFNLDNEVSPTILLAIIILAIIFFFSGLLHLLLRFFHKPQIRTDPEDSTAGDGGASAFQGQLRQLFHLHDAGVDQSFIDTLPVFLYKAIIGLKLDPFDCSVCLCEFQPNDKLRLLTKCSHAFHMDCIDTWLLTHSTCPLCRASLVSDFAAINGGFSSPIVGVLESASNSSREIGEVHTGSFLGFLGDVSDFTELKTEEPPATGAETVVPIKLGKFKNLESNGEGSSNNSNVGSRRCFSMGSFGYVMDENSSLQVPIRTPAVRKQVRKKKDLPLMLGSRAAISECDCESRREFNFEELSGRVESFRHGNSKDSCEEKVAGAGDRVAVMDLSRRAFSFHFPANRNRPRSENGMGMMDEENQRRNSLEFVENRPSFVRRTLQWLMGKNNNRIVHSSFTPNDDDDHS</sequence>
<dbReference type="AlphaFoldDB" id="A0A0A0LH59"/>
<dbReference type="GO" id="GO:0061630">
    <property type="term" value="F:ubiquitin protein ligase activity"/>
    <property type="evidence" value="ECO:0007669"/>
    <property type="project" value="UniProtKB-EC"/>
</dbReference>
<reference evidence="18 19" key="4">
    <citation type="journal article" date="2011" name="BMC Genomics">
        <title>RNA-Seq improves annotation of protein-coding genes in the cucumber genome.</title>
        <authorList>
            <person name="Li Z."/>
            <person name="Zhang Z."/>
            <person name="Yan P."/>
            <person name="Huang S."/>
            <person name="Fei Z."/>
            <person name="Lin K."/>
        </authorList>
    </citation>
    <scope>NUCLEOTIDE SEQUENCE [LARGE SCALE GENOMIC DNA]</scope>
    <source>
        <strain evidence="19">cv. 9930</strain>
    </source>
</reference>
<evidence type="ECO:0000256" key="12">
    <source>
        <dbReference type="ARBA" id="ARBA00023136"/>
    </source>
</evidence>
<accession>A0A0A0LH59</accession>
<evidence type="ECO:0000256" key="4">
    <source>
        <dbReference type="ARBA" id="ARBA00012483"/>
    </source>
</evidence>
<comment type="subcellular location">
    <subcellularLocation>
        <location evidence="2">Membrane</location>
        <topology evidence="2">Single-pass membrane protein</topology>
    </subcellularLocation>
</comment>
<keyword evidence="11 16" id="KW-1133">Transmembrane helix</keyword>
<evidence type="ECO:0000313" key="19">
    <source>
        <dbReference type="Proteomes" id="UP000029981"/>
    </source>
</evidence>
<keyword evidence="12 16" id="KW-0472">Membrane</keyword>
<dbReference type="PROSITE" id="PS50089">
    <property type="entry name" value="ZF_RING_2"/>
    <property type="match status" value="1"/>
</dbReference>
<keyword evidence="7" id="KW-0479">Metal-binding</keyword>
<dbReference type="EMBL" id="CM002923">
    <property type="protein sequence ID" value="KGN61088.1"/>
    <property type="molecule type" value="Genomic_DNA"/>
</dbReference>
<organism evidence="18 19">
    <name type="scientific">Cucumis sativus</name>
    <name type="common">Cucumber</name>
    <dbReference type="NCBI Taxonomy" id="3659"/>
    <lineage>
        <taxon>Eukaryota</taxon>
        <taxon>Viridiplantae</taxon>
        <taxon>Streptophyta</taxon>
        <taxon>Embryophyta</taxon>
        <taxon>Tracheophyta</taxon>
        <taxon>Spermatophyta</taxon>
        <taxon>Magnoliopsida</taxon>
        <taxon>eudicotyledons</taxon>
        <taxon>Gunneridae</taxon>
        <taxon>Pentapetalae</taxon>
        <taxon>rosids</taxon>
        <taxon>fabids</taxon>
        <taxon>Cucurbitales</taxon>
        <taxon>Cucurbitaceae</taxon>
        <taxon>Benincaseae</taxon>
        <taxon>Cucumis</taxon>
    </lineage>
</organism>
<proteinExistence type="inferred from homology"/>
<evidence type="ECO:0000256" key="16">
    <source>
        <dbReference type="SAM" id="Phobius"/>
    </source>
</evidence>
<evidence type="ECO:0000256" key="5">
    <source>
        <dbReference type="ARBA" id="ARBA00022679"/>
    </source>
</evidence>
<dbReference type="Proteomes" id="UP000029981">
    <property type="component" value="Chromosome 2"/>
</dbReference>
<dbReference type="GO" id="GO:0008270">
    <property type="term" value="F:zinc ion binding"/>
    <property type="evidence" value="ECO:0007669"/>
    <property type="project" value="UniProtKB-KW"/>
</dbReference>
<dbReference type="CDD" id="cd16461">
    <property type="entry name" value="RING-H2_EL5-like"/>
    <property type="match status" value="1"/>
</dbReference>
<feature type="transmembrane region" description="Helical" evidence="16">
    <location>
        <begin position="36"/>
        <end position="57"/>
    </location>
</feature>
<evidence type="ECO:0000256" key="14">
    <source>
        <dbReference type="PROSITE-ProRule" id="PRU00175"/>
    </source>
</evidence>
<feature type="domain" description="RING-type" evidence="17">
    <location>
        <begin position="123"/>
        <end position="165"/>
    </location>
</feature>
<dbReference type="FunFam" id="3.30.40.10:FF:000187">
    <property type="entry name" value="E3 ubiquitin-protein ligase ATL6"/>
    <property type="match status" value="1"/>
</dbReference>
<dbReference type="OMA" id="YEYIMDQ"/>
<keyword evidence="8 14" id="KW-0863">Zinc-finger</keyword>
<dbReference type="OrthoDB" id="8062037at2759"/>
<keyword evidence="5" id="KW-0808">Transferase</keyword>
<dbReference type="Gene3D" id="3.30.40.10">
    <property type="entry name" value="Zinc/RING finger domain, C3HC4 (zinc finger)"/>
    <property type="match status" value="1"/>
</dbReference>
<dbReference type="SMART" id="SM00184">
    <property type="entry name" value="RING"/>
    <property type="match status" value="1"/>
</dbReference>
<keyword evidence="9" id="KW-0833">Ubl conjugation pathway</keyword>
<dbReference type="STRING" id="3659.A0A0A0LH59"/>
<name>A0A0A0LH59_CUCSA</name>